<accession>J9F218</accession>
<proteinExistence type="predicted"/>
<reference evidence="2" key="1">
    <citation type="submission" date="2012-08" db="EMBL/GenBank/DDBJ databases">
        <title>The Genome Sequence of Wuchereria bancrofti.</title>
        <authorList>
            <person name="Nutman T.B."/>
            <person name="Fink D.L."/>
            <person name="Russ C."/>
            <person name="Young S."/>
            <person name="Zeng Q."/>
            <person name="Koehrsen M."/>
            <person name="Alvarado L."/>
            <person name="Berlin A."/>
            <person name="Chapman S.B."/>
            <person name="Chen Z."/>
            <person name="Freedman E."/>
            <person name="Gellesch M."/>
            <person name="Goldberg J."/>
            <person name="Griggs A."/>
            <person name="Gujja S."/>
            <person name="Heilman E.R."/>
            <person name="Heiman D."/>
            <person name="Hepburn T."/>
            <person name="Howarth C."/>
            <person name="Jen D."/>
            <person name="Larson L."/>
            <person name="Lewis B."/>
            <person name="Mehta T."/>
            <person name="Park D."/>
            <person name="Pearson M."/>
            <person name="Roberts A."/>
            <person name="Saif S."/>
            <person name="Shea T."/>
            <person name="Shenoy N."/>
            <person name="Sisk P."/>
            <person name="Stolte C."/>
            <person name="Sykes S."/>
            <person name="Walk T."/>
            <person name="White J."/>
            <person name="Yandava C."/>
            <person name="Haas B."/>
            <person name="Henn M.R."/>
            <person name="Nusbaum C."/>
            <person name="Birren B."/>
        </authorList>
    </citation>
    <scope>NUCLEOTIDE SEQUENCE [LARGE SCALE GENOMIC DNA]</scope>
    <source>
        <strain evidence="2">NA</strain>
    </source>
</reference>
<dbReference type="Proteomes" id="UP000004810">
    <property type="component" value="Unassembled WGS sequence"/>
</dbReference>
<dbReference type="AlphaFoldDB" id="J9F218"/>
<dbReference type="EMBL" id="ADBV01000097">
    <property type="protein sequence ID" value="EJW88523.1"/>
    <property type="molecule type" value="Genomic_DNA"/>
</dbReference>
<comment type="caution">
    <text evidence="1">The sequence shown here is derived from an EMBL/GenBank/DDBJ whole genome shotgun (WGS) entry which is preliminary data.</text>
</comment>
<gene>
    <name evidence="1" type="ORF">WUBG_00562</name>
</gene>
<name>J9F218_WUCBA</name>
<evidence type="ECO:0000313" key="1">
    <source>
        <dbReference type="EMBL" id="EJW88523.1"/>
    </source>
</evidence>
<evidence type="ECO:0000313" key="2">
    <source>
        <dbReference type="Proteomes" id="UP000004810"/>
    </source>
</evidence>
<protein>
    <submittedName>
        <fullName evidence="1">Uncharacterized protein</fullName>
    </submittedName>
</protein>
<sequence>MWSNRPNAINNSACMNMHAHARTYFKNEKDCQIISKILFQYVSFYSRPTLSSTFMAYTRLLYVSVTVYSSYIKHTQRKIQQCIFYTIRIEHIRLIWNLKSCCIRKKLDEPESEEYRGSDILAKITICKLMNIEVTDSSLLCLAFIGLSLSLKTNV</sequence>
<organism evidence="1 2">
    <name type="scientific">Wuchereria bancrofti</name>
    <dbReference type="NCBI Taxonomy" id="6293"/>
    <lineage>
        <taxon>Eukaryota</taxon>
        <taxon>Metazoa</taxon>
        <taxon>Ecdysozoa</taxon>
        <taxon>Nematoda</taxon>
        <taxon>Chromadorea</taxon>
        <taxon>Rhabditida</taxon>
        <taxon>Spirurina</taxon>
        <taxon>Spiruromorpha</taxon>
        <taxon>Filarioidea</taxon>
        <taxon>Onchocercidae</taxon>
        <taxon>Wuchereria</taxon>
    </lineage>
</organism>